<dbReference type="InterPro" id="IPR027304">
    <property type="entry name" value="Trigger_fact/SurA_dom_sf"/>
</dbReference>
<accession>A0A1T5AE88</accession>
<dbReference type="AlphaFoldDB" id="A0A1T5AE88"/>
<dbReference type="KEGG" id="asx:CDL62_06055"/>
<dbReference type="GO" id="GO:0043335">
    <property type="term" value="P:protein unfolding"/>
    <property type="evidence" value="ECO:0007669"/>
    <property type="project" value="TreeGrafter"/>
</dbReference>
<dbReference type="InterPro" id="IPR005215">
    <property type="entry name" value="Trig_fac"/>
</dbReference>
<dbReference type="EMBL" id="FUYV01000001">
    <property type="protein sequence ID" value="SKB33352.1"/>
    <property type="molecule type" value="Genomic_DNA"/>
</dbReference>
<dbReference type="Pfam" id="PF05697">
    <property type="entry name" value="Trigger_N"/>
    <property type="match status" value="1"/>
</dbReference>
<dbReference type="Gene3D" id="3.30.70.1050">
    <property type="entry name" value="Trigger factor ribosome-binding domain"/>
    <property type="match status" value="1"/>
</dbReference>
<dbReference type="GO" id="GO:0051083">
    <property type="term" value="P:'de novo' cotranslational protein folding"/>
    <property type="evidence" value="ECO:0007669"/>
    <property type="project" value="TreeGrafter"/>
</dbReference>
<reference evidence="2 3" key="1">
    <citation type="submission" date="2017-02" db="EMBL/GenBank/DDBJ databases">
        <authorList>
            <person name="Peterson S.W."/>
        </authorList>
    </citation>
    <scope>NUCLEOTIDE SEQUENCE [LARGE SCALE GENOMIC DNA]</scope>
    <source>
        <strain evidence="2 3">DSM 24412</strain>
    </source>
</reference>
<dbReference type="RefSeq" id="WP_079556007.1">
    <property type="nucleotide sequence ID" value="NZ_CP021904.1"/>
</dbReference>
<keyword evidence="3" id="KW-1185">Reference proteome</keyword>
<feature type="domain" description="Trigger factor ribosome-binding bacterial" evidence="1">
    <location>
        <begin position="1"/>
        <end position="148"/>
    </location>
</feature>
<dbReference type="SUPFAM" id="SSF102735">
    <property type="entry name" value="Trigger factor ribosome-binding domain"/>
    <property type="match status" value="1"/>
</dbReference>
<evidence type="ECO:0000313" key="3">
    <source>
        <dbReference type="Proteomes" id="UP000191055"/>
    </source>
</evidence>
<evidence type="ECO:0000259" key="1">
    <source>
        <dbReference type="Pfam" id="PF05697"/>
    </source>
</evidence>
<dbReference type="STRING" id="889453.SAMN03080601_00228"/>
<dbReference type="OrthoDB" id="9767721at2"/>
<dbReference type="InterPro" id="IPR036611">
    <property type="entry name" value="Trigger_fac_ribosome-bd_sf"/>
</dbReference>
<dbReference type="InterPro" id="IPR037041">
    <property type="entry name" value="Trigger_fac_C_sf"/>
</dbReference>
<dbReference type="GO" id="GO:0003755">
    <property type="term" value="F:peptidyl-prolyl cis-trans isomerase activity"/>
    <property type="evidence" value="ECO:0007669"/>
    <property type="project" value="TreeGrafter"/>
</dbReference>
<dbReference type="PANTHER" id="PTHR30560">
    <property type="entry name" value="TRIGGER FACTOR CHAPERONE AND PEPTIDYL-PROLYL CIS/TRANS ISOMERASE"/>
    <property type="match status" value="1"/>
</dbReference>
<dbReference type="Proteomes" id="UP000191055">
    <property type="component" value="Unassembled WGS sequence"/>
</dbReference>
<organism evidence="2 3">
    <name type="scientific">Alkalitalea saponilacus</name>
    <dbReference type="NCBI Taxonomy" id="889453"/>
    <lineage>
        <taxon>Bacteria</taxon>
        <taxon>Pseudomonadati</taxon>
        <taxon>Bacteroidota</taxon>
        <taxon>Bacteroidia</taxon>
        <taxon>Marinilabiliales</taxon>
        <taxon>Marinilabiliaceae</taxon>
        <taxon>Alkalitalea</taxon>
    </lineage>
</organism>
<dbReference type="Gene3D" id="1.10.3120.10">
    <property type="entry name" value="Trigger factor, C-terminal domain"/>
    <property type="match status" value="1"/>
</dbReference>
<dbReference type="InterPro" id="IPR008881">
    <property type="entry name" value="Trigger_fac_ribosome-bd_bac"/>
</dbReference>
<dbReference type="NCBIfam" id="TIGR00115">
    <property type="entry name" value="tig"/>
    <property type="match status" value="1"/>
</dbReference>
<dbReference type="SUPFAM" id="SSF109998">
    <property type="entry name" value="Triger factor/SurA peptide-binding domain-like"/>
    <property type="match status" value="1"/>
</dbReference>
<protein>
    <submittedName>
        <fullName evidence="2">Trigger factor</fullName>
    </submittedName>
</protein>
<sequence>MNIVRENIDDLNAVIKLTIEKDDYEKRVADVLKSYQKKANMPGFRPGKVPSGLVKKMYGNAVLVDEINKLVSENLSNFLTENELNILGEPLPSESQQPIDFDTQDSFEFAFDIALSPQIEVKLTKREKIPYYTIEVTDDMVDGQIKTLTSRFGTSQNVDVVGKESLVKGDFVQVDAEGNAIEEGITAEDSVMSLAIIKDEKAKKEFVGKKVGDDIIFDPKKAFPNDTEISYLLKVTKEQAADVSGSFRFTIKEITEHIDPELNQELFDKLFGEGAVTSEEEMKTRVKEDMQKTFEMESEYRFSADAREKLTGKIEMDLPAEFLKRWMKATNRGEEQISDEQIDNDMPKFLEDLKWQLIRNEIIRTNELKIEEKDVVEFAKKSARVQFMQYGLTNLPDEHIEGYAMDMMKNQDHGRRFAEGALSEKVMEFVKESVKLDPKEISREEFNKLFENN</sequence>
<dbReference type="GO" id="GO:0015031">
    <property type="term" value="P:protein transport"/>
    <property type="evidence" value="ECO:0007669"/>
    <property type="project" value="InterPro"/>
</dbReference>
<evidence type="ECO:0000313" key="2">
    <source>
        <dbReference type="EMBL" id="SKB33352.1"/>
    </source>
</evidence>
<dbReference type="PIRSF" id="PIRSF003095">
    <property type="entry name" value="Trigger_factor"/>
    <property type="match status" value="1"/>
</dbReference>
<dbReference type="GO" id="GO:0043022">
    <property type="term" value="F:ribosome binding"/>
    <property type="evidence" value="ECO:0007669"/>
    <property type="project" value="TreeGrafter"/>
</dbReference>
<dbReference type="GO" id="GO:0044183">
    <property type="term" value="F:protein folding chaperone"/>
    <property type="evidence" value="ECO:0007669"/>
    <property type="project" value="TreeGrafter"/>
</dbReference>
<proteinExistence type="predicted"/>
<gene>
    <name evidence="2" type="ORF">SAMN03080601_00228</name>
</gene>
<name>A0A1T5AE88_9BACT</name>
<dbReference type="PANTHER" id="PTHR30560:SF3">
    <property type="entry name" value="TRIGGER FACTOR-LIKE PROTEIN TIG, CHLOROPLASTIC"/>
    <property type="match status" value="1"/>
</dbReference>